<reference evidence="5 6" key="1">
    <citation type="submission" date="2018-06" db="EMBL/GenBank/DDBJ databases">
        <title>Extensive metabolic versatility and redundancy in microbially diverse, dynamic hydrothermal sediments.</title>
        <authorList>
            <person name="Dombrowski N."/>
            <person name="Teske A."/>
            <person name="Baker B.J."/>
        </authorList>
    </citation>
    <scope>NUCLEOTIDE SEQUENCE [LARGE SCALE GENOMIC DNA]</scope>
    <source>
        <strain evidence="5">B66_G16</strain>
    </source>
</reference>
<accession>A0A497EKS1</accession>
<comment type="caution">
    <text evidence="5">The sequence shown here is derived from an EMBL/GenBank/DDBJ whole genome shotgun (WGS) entry which is preliminary data.</text>
</comment>
<keyword evidence="4" id="KW-0175">Coiled coil</keyword>
<dbReference type="Proteomes" id="UP000278475">
    <property type="component" value="Unassembled WGS sequence"/>
</dbReference>
<organism evidence="5 6">
    <name type="scientific">Thermoproteota archaeon</name>
    <dbReference type="NCBI Taxonomy" id="2056631"/>
    <lineage>
        <taxon>Archaea</taxon>
        <taxon>Thermoproteota</taxon>
    </lineage>
</organism>
<keyword evidence="2" id="KW-0813">Transport</keyword>
<dbReference type="SUPFAM" id="SSF160527">
    <property type="entry name" value="V-type ATPase subunit E-like"/>
    <property type="match status" value="1"/>
</dbReference>
<dbReference type="GO" id="GO:0046961">
    <property type="term" value="F:proton-transporting ATPase activity, rotational mechanism"/>
    <property type="evidence" value="ECO:0007669"/>
    <property type="project" value="InterPro"/>
</dbReference>
<dbReference type="GO" id="GO:0033178">
    <property type="term" value="C:proton-transporting two-sector ATPase complex, catalytic domain"/>
    <property type="evidence" value="ECO:0007669"/>
    <property type="project" value="InterPro"/>
</dbReference>
<evidence type="ECO:0000256" key="3">
    <source>
        <dbReference type="ARBA" id="ARBA00023065"/>
    </source>
</evidence>
<comment type="similarity">
    <text evidence="1">Belongs to the V-ATPase E subunit family.</text>
</comment>
<evidence type="ECO:0000256" key="1">
    <source>
        <dbReference type="ARBA" id="ARBA00005901"/>
    </source>
</evidence>
<evidence type="ECO:0008006" key="7">
    <source>
        <dbReference type="Google" id="ProtNLM"/>
    </source>
</evidence>
<dbReference type="Gene3D" id="3.30.2320.30">
    <property type="entry name" value="ATP synthase, E subunit, C-terminal"/>
    <property type="match status" value="1"/>
</dbReference>
<name>A0A497EKS1_9CREN</name>
<dbReference type="InterPro" id="IPR002842">
    <property type="entry name" value="ATPase_V1_Esu"/>
</dbReference>
<evidence type="ECO:0000256" key="4">
    <source>
        <dbReference type="SAM" id="Coils"/>
    </source>
</evidence>
<evidence type="ECO:0000313" key="6">
    <source>
        <dbReference type="Proteomes" id="UP000278475"/>
    </source>
</evidence>
<protein>
    <recommendedName>
        <fullName evidence="7">V-type proton ATPase subunit E</fullName>
    </recommendedName>
</protein>
<dbReference type="Gene3D" id="1.20.5.620">
    <property type="entry name" value="F1F0 ATP synthase subunit B, membrane domain"/>
    <property type="match status" value="1"/>
</dbReference>
<keyword evidence="3" id="KW-0406">Ion transport</keyword>
<dbReference type="Pfam" id="PF01991">
    <property type="entry name" value="vATP-synt_E"/>
    <property type="match status" value="1"/>
</dbReference>
<evidence type="ECO:0000256" key="2">
    <source>
        <dbReference type="ARBA" id="ARBA00022448"/>
    </source>
</evidence>
<dbReference type="EMBL" id="QMQV01000178">
    <property type="protein sequence ID" value="RLE46537.1"/>
    <property type="molecule type" value="Genomic_DNA"/>
</dbReference>
<evidence type="ECO:0000313" key="5">
    <source>
        <dbReference type="EMBL" id="RLE46537.1"/>
    </source>
</evidence>
<dbReference type="AlphaFoldDB" id="A0A497EKS1"/>
<feature type="coiled-coil region" evidence="4">
    <location>
        <begin position="34"/>
        <end position="61"/>
    </location>
</feature>
<dbReference type="InterPro" id="IPR038495">
    <property type="entry name" value="ATPase_E_C"/>
</dbReference>
<gene>
    <name evidence="5" type="ORF">DRJ31_09910</name>
</gene>
<proteinExistence type="inferred from homology"/>
<sequence>MSVEGIIERILSEAQMQAEEIKKQAGQRVSAVIEEGKREALQYYEKQKKRLEDKYNQEKEHAVLNRRLQQRKQILEARQKWMDKAFKAAFNKLVEQPFSEYRELMKKLILRVSVTKDEAVVFGAKGEDKELQKLIDELNSEAKSSFTLSKERGKFSWGFILKRGKIETSMSIDSLFRYKRNDLEQKAWELFNAS</sequence>